<name>A0A8S3ANQ0_9BILA</name>
<evidence type="ECO:0000313" key="1">
    <source>
        <dbReference type="EMBL" id="CAF4724813.1"/>
    </source>
</evidence>
<dbReference type="AlphaFoldDB" id="A0A8S3ANQ0"/>
<evidence type="ECO:0000313" key="2">
    <source>
        <dbReference type="Proteomes" id="UP000681720"/>
    </source>
</evidence>
<reference evidence="1" key="1">
    <citation type="submission" date="2021-02" db="EMBL/GenBank/DDBJ databases">
        <authorList>
            <person name="Nowell W R."/>
        </authorList>
    </citation>
    <scope>NUCLEOTIDE SEQUENCE</scope>
</reference>
<comment type="caution">
    <text evidence="1">The sequence shown here is derived from an EMBL/GenBank/DDBJ whole genome shotgun (WGS) entry which is preliminary data.</text>
</comment>
<organism evidence="1 2">
    <name type="scientific">Rotaria magnacalcarata</name>
    <dbReference type="NCBI Taxonomy" id="392030"/>
    <lineage>
        <taxon>Eukaryota</taxon>
        <taxon>Metazoa</taxon>
        <taxon>Spiralia</taxon>
        <taxon>Gnathifera</taxon>
        <taxon>Rotifera</taxon>
        <taxon>Eurotatoria</taxon>
        <taxon>Bdelloidea</taxon>
        <taxon>Philodinida</taxon>
        <taxon>Philodinidae</taxon>
        <taxon>Rotaria</taxon>
    </lineage>
</organism>
<gene>
    <name evidence="1" type="ORF">GIL414_LOCUS44016</name>
</gene>
<dbReference type="Proteomes" id="UP000681720">
    <property type="component" value="Unassembled WGS sequence"/>
</dbReference>
<proteinExistence type="predicted"/>
<sequence>MRAKASYIYDITNTLTDTGLKFIKTIPQFASLPDSNKQALLVRNARSFTMFYTHYQMNLK</sequence>
<feature type="non-terminal residue" evidence="1">
    <location>
        <position position="60"/>
    </location>
</feature>
<protein>
    <submittedName>
        <fullName evidence="1">Uncharacterized protein</fullName>
    </submittedName>
</protein>
<dbReference type="EMBL" id="CAJOBJ010131769">
    <property type="protein sequence ID" value="CAF4724813.1"/>
    <property type="molecule type" value="Genomic_DNA"/>
</dbReference>
<accession>A0A8S3ANQ0</accession>